<dbReference type="RefSeq" id="WP_133444268.1">
    <property type="nucleotide sequence ID" value="NZ_SCWB01000014.1"/>
</dbReference>
<name>A0A4R6BT46_9STAP</name>
<feature type="transmembrane region" description="Helical" evidence="1">
    <location>
        <begin position="375"/>
        <end position="392"/>
    </location>
</feature>
<comment type="caution">
    <text evidence="2">The sequence shown here is derived from an EMBL/GenBank/DDBJ whole genome shotgun (WGS) entry which is preliminary data.</text>
</comment>
<dbReference type="EMBL" id="SCWB01000014">
    <property type="protein sequence ID" value="TDM07477.1"/>
    <property type="molecule type" value="Genomic_DNA"/>
</dbReference>
<feature type="transmembrane region" description="Helical" evidence="1">
    <location>
        <begin position="100"/>
        <end position="124"/>
    </location>
</feature>
<keyword evidence="3" id="KW-1185">Reference proteome</keyword>
<feature type="transmembrane region" description="Helical" evidence="1">
    <location>
        <begin position="25"/>
        <end position="47"/>
    </location>
</feature>
<sequence>MFNARTLFDKRSTDNRKEVLHYSRFIFNGHFILFLSVAFGALMLQYSDLLKHLPRGINYHFIIALLLSVSAIASLRTYFKEADQVFLLAYEKQLNSYVKKSIMAAFIKQAVIWTILFALLFPLYQAGSHFYPIGMACAYVFGLVAMKLGLFVRWSAMKLGMSNMAVNILLFLILMAGIYNSLEGVYFTALGELAFLAGLLYLMNHITKNYVFNWETVIDYEHELTQRQYKTINMFTDVKGLKDNVRRRRFLDGLLKQPDRKYNQKSMFLYLFKRNFVRSKDAFWIIIRLVVIGGLIIWLVRQPIIAAIIGIFLIYIVVLQSSQFYKQQAYQLWPQVWPVREELVIDGFRQFLWQLSLVTAIVITLIYVAFYPGHFYYAAAFFIIMWWTNQQVMNKLKKKMTLLKD</sequence>
<dbReference type="AlphaFoldDB" id="A0A4R6BT46"/>
<dbReference type="Proteomes" id="UP000294802">
    <property type="component" value="Unassembled WGS sequence"/>
</dbReference>
<proteinExistence type="predicted"/>
<reference evidence="2 3" key="1">
    <citation type="submission" date="2019-01" db="EMBL/GenBank/DDBJ databases">
        <title>Draft genome sequences of the type strains of six Macrococcus species.</title>
        <authorList>
            <person name="Mazhar S."/>
            <person name="Altermann E."/>
            <person name="Hill C."/>
            <person name="Mcauliffe O."/>
        </authorList>
    </citation>
    <scope>NUCLEOTIDE SEQUENCE [LARGE SCALE GENOMIC DNA]</scope>
    <source>
        <strain evidence="2 3">CCM4815</strain>
    </source>
</reference>
<gene>
    <name evidence="2" type="ORF">ERX29_08510</name>
</gene>
<dbReference type="GO" id="GO:0016020">
    <property type="term" value="C:membrane"/>
    <property type="evidence" value="ECO:0007669"/>
    <property type="project" value="InterPro"/>
</dbReference>
<keyword evidence="1" id="KW-0812">Transmembrane</keyword>
<feature type="transmembrane region" description="Helical" evidence="1">
    <location>
        <begin position="305"/>
        <end position="325"/>
    </location>
</feature>
<dbReference type="Pfam" id="PF05975">
    <property type="entry name" value="EcsB"/>
    <property type="match status" value="1"/>
</dbReference>
<feature type="transmembrane region" description="Helical" evidence="1">
    <location>
        <begin position="282"/>
        <end position="299"/>
    </location>
</feature>
<accession>A0A4R6BT46</accession>
<feature type="transmembrane region" description="Helical" evidence="1">
    <location>
        <begin position="185"/>
        <end position="203"/>
    </location>
</feature>
<organism evidence="2 3">
    <name type="scientific">Macrococcus lamae</name>
    <dbReference type="NCBI Taxonomy" id="198484"/>
    <lineage>
        <taxon>Bacteria</taxon>
        <taxon>Bacillati</taxon>
        <taxon>Bacillota</taxon>
        <taxon>Bacilli</taxon>
        <taxon>Bacillales</taxon>
        <taxon>Staphylococcaceae</taxon>
        <taxon>Macrococcus</taxon>
    </lineage>
</organism>
<feature type="transmembrane region" description="Helical" evidence="1">
    <location>
        <begin position="159"/>
        <end position="179"/>
    </location>
</feature>
<evidence type="ECO:0000313" key="3">
    <source>
        <dbReference type="Proteomes" id="UP000294802"/>
    </source>
</evidence>
<feature type="transmembrane region" description="Helical" evidence="1">
    <location>
        <begin position="59"/>
        <end position="79"/>
    </location>
</feature>
<keyword evidence="1" id="KW-0472">Membrane</keyword>
<evidence type="ECO:0000313" key="2">
    <source>
        <dbReference type="EMBL" id="TDM07477.1"/>
    </source>
</evidence>
<dbReference type="OrthoDB" id="2447941at2"/>
<keyword evidence="1" id="KW-1133">Transmembrane helix</keyword>
<protein>
    <submittedName>
        <fullName evidence="2">ABC transporter permease</fullName>
    </submittedName>
</protein>
<feature type="transmembrane region" description="Helical" evidence="1">
    <location>
        <begin position="130"/>
        <end position="152"/>
    </location>
</feature>
<dbReference type="InterPro" id="IPR010288">
    <property type="entry name" value="EcsB_ABC"/>
</dbReference>
<evidence type="ECO:0000256" key="1">
    <source>
        <dbReference type="SAM" id="Phobius"/>
    </source>
</evidence>
<dbReference type="PIRSF" id="PIRSF037259">
    <property type="entry name" value="EcsB_ABC"/>
    <property type="match status" value="1"/>
</dbReference>